<evidence type="ECO:0000313" key="3">
    <source>
        <dbReference type="Proteomes" id="UP000030762"/>
    </source>
</evidence>
<accession>T0PV30</accession>
<keyword evidence="1" id="KW-0812">Transmembrane</keyword>
<dbReference type="GeneID" id="19957970"/>
<name>T0PV30_SAPDV</name>
<dbReference type="OrthoDB" id="78897at2759"/>
<feature type="transmembrane region" description="Helical" evidence="1">
    <location>
        <begin position="373"/>
        <end position="394"/>
    </location>
</feature>
<keyword evidence="3" id="KW-1185">Reference proteome</keyword>
<dbReference type="OMA" id="ASHQYND"/>
<organism evidence="2 3">
    <name type="scientific">Saprolegnia diclina (strain VS20)</name>
    <dbReference type="NCBI Taxonomy" id="1156394"/>
    <lineage>
        <taxon>Eukaryota</taxon>
        <taxon>Sar</taxon>
        <taxon>Stramenopiles</taxon>
        <taxon>Oomycota</taxon>
        <taxon>Saprolegniomycetes</taxon>
        <taxon>Saprolegniales</taxon>
        <taxon>Saprolegniaceae</taxon>
        <taxon>Saprolegnia</taxon>
    </lineage>
</organism>
<dbReference type="AlphaFoldDB" id="T0PV30"/>
<protein>
    <recommendedName>
        <fullName evidence="4">Transmembrane protein</fullName>
    </recommendedName>
</protein>
<sequence>MHAIRPAPPVALVPTTVVAWDMTSVFLSVALAANLVLTPLKAYLCESFPWQASDPPSILRTASSWAEKEVFLLSLTADRYNDSVFTGDANYFEDVLASTVVYRRLVTRPIAPITNCALDVATQVNGGLFLSLGTQAALCAFAAANDSHMLRSCFEARTMGTVDRYGCLWSTLRNASDDSTTVWLYSAFQLNASHGFLIGKLVFRMLLTLYMARRVWVEYYVHYKVLWTQCARLPNITICKIYMGDPTSIFLLHPVICLCLAIDMWLSVNVVANQVVAVLQVGSIYAFLLGDFYLSRCVWLCYACMACTSVVLKRFHWEHVFPPMDPTLVAVVATALVGPLTYLQGNSLCIQAYAWILNVAASSPHATEGVYAVLLYTCSIGALPLVHGAVQYILCRRRYGRGPTNYASHQYNDVKNQAMLVLQFLWLGPVPHTSGGSLYHVFDQFPGLKRSPCISQRGTDCFLLLLNTAKHPLELRRLSLLCHGLDRTRAAHRVVEAKGPVIFGRVKLTTSRTSYDGTRIVLLESSLFQSPWVE</sequence>
<evidence type="ECO:0000256" key="1">
    <source>
        <dbReference type="SAM" id="Phobius"/>
    </source>
</evidence>
<gene>
    <name evidence="2" type="ORF">SDRG_17243</name>
</gene>
<feature type="transmembrane region" description="Helical" evidence="1">
    <location>
        <begin position="324"/>
        <end position="343"/>
    </location>
</feature>
<keyword evidence="1" id="KW-0472">Membrane</keyword>
<dbReference type="RefSeq" id="XP_008621705.1">
    <property type="nucleotide sequence ID" value="XM_008623483.1"/>
</dbReference>
<proteinExistence type="predicted"/>
<feature type="transmembrane region" description="Helical" evidence="1">
    <location>
        <begin position="250"/>
        <end position="272"/>
    </location>
</feature>
<keyword evidence="1" id="KW-1133">Transmembrane helix</keyword>
<evidence type="ECO:0008006" key="4">
    <source>
        <dbReference type="Google" id="ProtNLM"/>
    </source>
</evidence>
<feature type="transmembrane region" description="Helical" evidence="1">
    <location>
        <begin position="292"/>
        <end position="312"/>
    </location>
</feature>
<dbReference type="VEuPathDB" id="FungiDB:SDRG_17243"/>
<dbReference type="InParanoid" id="T0PV30"/>
<evidence type="ECO:0000313" key="2">
    <source>
        <dbReference type="EMBL" id="EQC24865.1"/>
    </source>
</evidence>
<reference evidence="2 3" key="1">
    <citation type="submission" date="2012-04" db="EMBL/GenBank/DDBJ databases">
        <title>The Genome Sequence of Saprolegnia declina VS20.</title>
        <authorList>
            <consortium name="The Broad Institute Genome Sequencing Platform"/>
            <person name="Russ C."/>
            <person name="Nusbaum C."/>
            <person name="Tyler B."/>
            <person name="van West P."/>
            <person name="Dieguez-Uribeondo J."/>
            <person name="de Bruijn I."/>
            <person name="Tripathy S."/>
            <person name="Jiang R."/>
            <person name="Young S.K."/>
            <person name="Zeng Q."/>
            <person name="Gargeya S."/>
            <person name="Fitzgerald M."/>
            <person name="Haas B."/>
            <person name="Abouelleil A."/>
            <person name="Alvarado L."/>
            <person name="Arachchi H.M."/>
            <person name="Berlin A."/>
            <person name="Chapman S.B."/>
            <person name="Goldberg J."/>
            <person name="Griggs A."/>
            <person name="Gujja S."/>
            <person name="Hansen M."/>
            <person name="Howarth C."/>
            <person name="Imamovic A."/>
            <person name="Larimer J."/>
            <person name="McCowen C."/>
            <person name="Montmayeur A."/>
            <person name="Murphy C."/>
            <person name="Neiman D."/>
            <person name="Pearson M."/>
            <person name="Priest M."/>
            <person name="Roberts A."/>
            <person name="Saif S."/>
            <person name="Shea T."/>
            <person name="Sisk P."/>
            <person name="Sykes S."/>
            <person name="Wortman J."/>
            <person name="Nusbaum C."/>
            <person name="Birren B."/>
        </authorList>
    </citation>
    <scope>NUCLEOTIDE SEQUENCE [LARGE SCALE GENOMIC DNA]</scope>
    <source>
        <strain evidence="2 3">VS20</strain>
    </source>
</reference>
<dbReference type="Proteomes" id="UP000030762">
    <property type="component" value="Unassembled WGS sequence"/>
</dbReference>
<dbReference type="EMBL" id="JH767356">
    <property type="protein sequence ID" value="EQC24865.1"/>
    <property type="molecule type" value="Genomic_DNA"/>
</dbReference>